<sequence length="403" mass="47561">MLSKLQSIKDIWRYLGFSWVHQQNLVYVTCWEDPRLDRVALNLQADDTVVVITSAGCNALEYALDAPKQIYAIDVNPKQNALLELKIAAIRELDFEQFFQLFGRGRLEQFNEIYTQKLRSHLSLTSQGYWDKQGTKLFDSGRSFYFRGTTGNFAFAINYYIDRILKIRPSFDAILNAKTPEERQEIYQREIEPVFWKDYLYRFLNSDLVLWMLGVPAQQRQQMERYLDEGSIATFVRQRCENVFTRIPIQDNYFWRVFLNGEYSPDCCPQYLKEENFMRLKSGLVDRIQVENSTITNFLENCQARISRFVLLDHMDWLSQYNHEELQKEWQAILTRASDKTRILFRSGGFKVEYLDSVQVRYGGKDRFLPDLLMYNTALADQLHPSDRVQTYGSFYIADLVTA</sequence>
<dbReference type="Proteomes" id="UP000176944">
    <property type="component" value="Chromosome"/>
</dbReference>
<accession>A0A1D9GAR8</accession>
<dbReference type="Pfam" id="PF11899">
    <property type="entry name" value="DUF3419"/>
    <property type="match status" value="1"/>
</dbReference>
<reference evidence="2" key="1">
    <citation type="submission" date="2016-10" db="EMBL/GenBank/DDBJ databases">
        <title>Comparative genomics uncovers the prolific and rare metabolic potential of the cyanobacterial genus Moorea.</title>
        <authorList>
            <person name="Leao T."/>
            <person name="Castelao G."/>
            <person name="Korobeynikov A."/>
            <person name="Monroe E.A."/>
            <person name="Podell S."/>
            <person name="Glukhov E."/>
            <person name="Allen E."/>
            <person name="Gerwick W.H."/>
            <person name="Gerwick L."/>
        </authorList>
    </citation>
    <scope>NUCLEOTIDE SEQUENCE [LARGE SCALE GENOMIC DNA]</scope>
    <source>
        <strain evidence="2">JHB</strain>
    </source>
</reference>
<dbReference type="AlphaFoldDB" id="A0A1D9GAR8"/>
<gene>
    <name evidence="1" type="ORF">BJP36_08025</name>
</gene>
<dbReference type="PANTHER" id="PTHR47473:SF1">
    <property type="entry name" value="METHYLTRANSFERASE DOMAIN-CONTAINING PROTEIN"/>
    <property type="match status" value="1"/>
</dbReference>
<proteinExistence type="predicted"/>
<protein>
    <submittedName>
        <fullName evidence="1">BtaA family protein</fullName>
    </submittedName>
</protein>
<dbReference type="InterPro" id="IPR021829">
    <property type="entry name" value="DUF3419"/>
</dbReference>
<evidence type="ECO:0000313" key="2">
    <source>
        <dbReference type="Proteomes" id="UP000176944"/>
    </source>
</evidence>
<dbReference type="PANTHER" id="PTHR47473">
    <property type="entry name" value="BTA1P"/>
    <property type="match status" value="1"/>
</dbReference>
<evidence type="ECO:0000313" key="1">
    <source>
        <dbReference type="EMBL" id="AOY84565.2"/>
    </source>
</evidence>
<organism evidence="1 2">
    <name type="scientific">Moorena producens (strain JHB)</name>
    <dbReference type="NCBI Taxonomy" id="1454205"/>
    <lineage>
        <taxon>Bacteria</taxon>
        <taxon>Bacillati</taxon>
        <taxon>Cyanobacteriota</taxon>
        <taxon>Cyanophyceae</taxon>
        <taxon>Coleofasciculales</taxon>
        <taxon>Coleofasciculaceae</taxon>
        <taxon>Moorena</taxon>
    </lineage>
</organism>
<dbReference type="EMBL" id="CP017708">
    <property type="protein sequence ID" value="AOY84565.2"/>
    <property type="molecule type" value="Genomic_DNA"/>
</dbReference>
<name>A0A1D9GAR8_MOOP1</name>